<keyword evidence="2" id="KW-0813">Transport</keyword>
<keyword evidence="4 7" id="KW-0067">ATP-binding</keyword>
<keyword evidence="5" id="KW-0046">Antibiotic resistance</keyword>
<dbReference type="InterPro" id="IPR003593">
    <property type="entry name" value="AAA+_ATPase"/>
</dbReference>
<reference evidence="7" key="1">
    <citation type="journal article" date="2021" name="PeerJ">
        <title>Extensive microbial diversity within the chicken gut microbiome revealed by metagenomics and culture.</title>
        <authorList>
            <person name="Gilroy R."/>
            <person name="Ravi A."/>
            <person name="Getino M."/>
            <person name="Pursley I."/>
            <person name="Horton D.L."/>
            <person name="Alikhan N.F."/>
            <person name="Baker D."/>
            <person name="Gharbi K."/>
            <person name="Hall N."/>
            <person name="Watson M."/>
            <person name="Adriaenssens E.M."/>
            <person name="Foster-Nyarko E."/>
            <person name="Jarju S."/>
            <person name="Secka A."/>
            <person name="Antonio M."/>
            <person name="Oren A."/>
            <person name="Chaudhuri R.R."/>
            <person name="La Ragione R."/>
            <person name="Hildebrand F."/>
            <person name="Pallen M.J."/>
        </authorList>
    </citation>
    <scope>NUCLEOTIDE SEQUENCE</scope>
    <source>
        <strain evidence="7">ChiGjej1B1-98</strain>
    </source>
</reference>
<dbReference type="InterPro" id="IPR017871">
    <property type="entry name" value="ABC_transporter-like_CS"/>
</dbReference>
<dbReference type="CDD" id="cd03230">
    <property type="entry name" value="ABC_DR_subfamily_A"/>
    <property type="match status" value="1"/>
</dbReference>
<comment type="subcellular location">
    <subcellularLocation>
        <location evidence="1">Cell membrane</location>
        <topology evidence="1">Peripheral membrane protein</topology>
    </subcellularLocation>
</comment>
<dbReference type="Pfam" id="PF00005">
    <property type="entry name" value="ABC_tran"/>
    <property type="match status" value="1"/>
</dbReference>
<evidence type="ECO:0000313" key="8">
    <source>
        <dbReference type="Proteomes" id="UP000824005"/>
    </source>
</evidence>
<organism evidence="7 8">
    <name type="scientific">Candidatus Agrococcus pullicola</name>
    <dbReference type="NCBI Taxonomy" id="2838429"/>
    <lineage>
        <taxon>Bacteria</taxon>
        <taxon>Bacillati</taxon>
        <taxon>Actinomycetota</taxon>
        <taxon>Actinomycetes</taxon>
        <taxon>Micrococcales</taxon>
        <taxon>Microbacteriaceae</taxon>
        <taxon>Agrococcus</taxon>
    </lineage>
</organism>
<keyword evidence="3" id="KW-0547">Nucleotide-binding</keyword>
<dbReference type="EMBL" id="DXDC01000226">
    <property type="protein sequence ID" value="HIY66142.1"/>
    <property type="molecule type" value="Genomic_DNA"/>
</dbReference>
<dbReference type="GO" id="GO:0046677">
    <property type="term" value="P:response to antibiotic"/>
    <property type="evidence" value="ECO:0007669"/>
    <property type="project" value="UniProtKB-KW"/>
</dbReference>
<dbReference type="SUPFAM" id="SSF52540">
    <property type="entry name" value="P-loop containing nucleoside triphosphate hydrolases"/>
    <property type="match status" value="1"/>
</dbReference>
<comment type="caution">
    <text evidence="7">The sequence shown here is derived from an EMBL/GenBank/DDBJ whole genome shotgun (WGS) entry which is preliminary data.</text>
</comment>
<evidence type="ECO:0000256" key="4">
    <source>
        <dbReference type="ARBA" id="ARBA00022840"/>
    </source>
</evidence>
<evidence type="ECO:0000256" key="2">
    <source>
        <dbReference type="ARBA" id="ARBA00022448"/>
    </source>
</evidence>
<dbReference type="GO" id="GO:0005524">
    <property type="term" value="F:ATP binding"/>
    <property type="evidence" value="ECO:0007669"/>
    <property type="project" value="UniProtKB-KW"/>
</dbReference>
<evidence type="ECO:0000259" key="6">
    <source>
        <dbReference type="PROSITE" id="PS50893"/>
    </source>
</evidence>
<dbReference type="Proteomes" id="UP000824005">
    <property type="component" value="Unassembled WGS sequence"/>
</dbReference>
<sequence length="290" mass="31773">MNTAIEVQGLTKRYGGSPVVDDVTFSIEQGETFALLGPNGAGKSTTVETLEGYRKPSAGTVRVLGTDPLKAGLGWRSRVGVVAQSLGADTTLTARELLTHAERVFPNARKVDDVLSQLGLLNHARKRIGQLSGGQKRRVDLALGIIGRPEVLFLDEPTTGLDPEVRRQMWDIVHELSEHRTTVLLTTHYLDEAEQLADRAGVIIAGRVVALDSIANIGGADARMPVVRWRDGDRHREERTEHPTEFVTTLSRKHSGEIPGLEIIRPTLEDIYLGMLRAHGTDSTREEARA</sequence>
<dbReference type="PANTHER" id="PTHR42711">
    <property type="entry name" value="ABC TRANSPORTER ATP-BINDING PROTEIN"/>
    <property type="match status" value="1"/>
</dbReference>
<dbReference type="InterPro" id="IPR027417">
    <property type="entry name" value="P-loop_NTPase"/>
</dbReference>
<dbReference type="PANTHER" id="PTHR42711:SF16">
    <property type="entry name" value="ABC TRANSPORTER ATP-BINDING PROTEIN"/>
    <property type="match status" value="1"/>
</dbReference>
<dbReference type="InterPro" id="IPR003439">
    <property type="entry name" value="ABC_transporter-like_ATP-bd"/>
</dbReference>
<dbReference type="GO" id="GO:0005886">
    <property type="term" value="C:plasma membrane"/>
    <property type="evidence" value="ECO:0007669"/>
    <property type="project" value="UniProtKB-SubCell"/>
</dbReference>
<evidence type="ECO:0000256" key="1">
    <source>
        <dbReference type="ARBA" id="ARBA00004202"/>
    </source>
</evidence>
<dbReference type="Gene3D" id="3.40.50.300">
    <property type="entry name" value="P-loop containing nucleotide triphosphate hydrolases"/>
    <property type="match status" value="1"/>
</dbReference>
<proteinExistence type="predicted"/>
<accession>A0A9D1YUT6</accession>
<dbReference type="PROSITE" id="PS00211">
    <property type="entry name" value="ABC_TRANSPORTER_1"/>
    <property type="match status" value="1"/>
</dbReference>
<evidence type="ECO:0000256" key="3">
    <source>
        <dbReference type="ARBA" id="ARBA00022741"/>
    </source>
</evidence>
<name>A0A9D1YUT6_9MICO</name>
<dbReference type="AlphaFoldDB" id="A0A9D1YUT6"/>
<evidence type="ECO:0000256" key="5">
    <source>
        <dbReference type="ARBA" id="ARBA00023251"/>
    </source>
</evidence>
<dbReference type="PROSITE" id="PS50893">
    <property type="entry name" value="ABC_TRANSPORTER_2"/>
    <property type="match status" value="1"/>
</dbReference>
<dbReference type="InterPro" id="IPR050763">
    <property type="entry name" value="ABC_transporter_ATP-binding"/>
</dbReference>
<feature type="domain" description="ABC transporter" evidence="6">
    <location>
        <begin position="5"/>
        <end position="230"/>
    </location>
</feature>
<protein>
    <submittedName>
        <fullName evidence="7">ABC transporter ATP-binding protein</fullName>
    </submittedName>
</protein>
<dbReference type="GO" id="GO:0016887">
    <property type="term" value="F:ATP hydrolysis activity"/>
    <property type="evidence" value="ECO:0007669"/>
    <property type="project" value="InterPro"/>
</dbReference>
<gene>
    <name evidence="7" type="ORF">H9830_07685</name>
</gene>
<evidence type="ECO:0000313" key="7">
    <source>
        <dbReference type="EMBL" id="HIY66142.1"/>
    </source>
</evidence>
<dbReference type="SMART" id="SM00382">
    <property type="entry name" value="AAA"/>
    <property type="match status" value="1"/>
</dbReference>
<reference evidence="7" key="2">
    <citation type="submission" date="2021-04" db="EMBL/GenBank/DDBJ databases">
        <authorList>
            <person name="Gilroy R."/>
        </authorList>
    </citation>
    <scope>NUCLEOTIDE SEQUENCE</scope>
    <source>
        <strain evidence="7">ChiGjej1B1-98</strain>
    </source>
</reference>